<name>A0AA85FKF5_9TREM</name>
<feature type="domain" description="DUF7041" evidence="1">
    <location>
        <begin position="17"/>
        <end position="100"/>
    </location>
</feature>
<sequence length="147" mass="16862">MSSVEQTSPVRTFNLPVPSFKVTDPQLCFIRLENYFLASRINLQRDKFGLTSTHLPDEVAESVREAFSKPDTERPYDVLKQAVIKAVTLSDQQAVEQLLNQVQMGDRTPSQLKTNMKSLLGDRKIDNNLFYQLWLRRLPSSIQHILA</sequence>
<proteinExistence type="predicted"/>
<evidence type="ECO:0000313" key="2">
    <source>
        <dbReference type="Proteomes" id="UP000050792"/>
    </source>
</evidence>
<dbReference type="WBParaSite" id="SRDH1_54240.1">
    <property type="protein sequence ID" value="SRDH1_54240.1"/>
    <property type="gene ID" value="SRDH1_54240"/>
</dbReference>
<dbReference type="AlphaFoldDB" id="A0AA85FKF5"/>
<reference evidence="3" key="2">
    <citation type="submission" date="2023-11" db="UniProtKB">
        <authorList>
            <consortium name="WormBaseParasite"/>
        </authorList>
    </citation>
    <scope>IDENTIFICATION</scope>
</reference>
<dbReference type="Proteomes" id="UP000050792">
    <property type="component" value="Unassembled WGS sequence"/>
</dbReference>
<dbReference type="InterPro" id="IPR055469">
    <property type="entry name" value="DUF7041"/>
</dbReference>
<reference evidence="2" key="1">
    <citation type="submission" date="2022-06" db="EMBL/GenBank/DDBJ databases">
        <authorList>
            <person name="Berger JAMES D."/>
            <person name="Berger JAMES D."/>
        </authorList>
    </citation>
    <scope>NUCLEOTIDE SEQUENCE [LARGE SCALE GENOMIC DNA]</scope>
</reference>
<dbReference type="PANTHER" id="PTHR33327:SF3">
    <property type="entry name" value="RNA-DIRECTED DNA POLYMERASE"/>
    <property type="match status" value="1"/>
</dbReference>
<keyword evidence="2" id="KW-1185">Reference proteome</keyword>
<organism evidence="2 3">
    <name type="scientific">Schistosoma rodhaini</name>
    <dbReference type="NCBI Taxonomy" id="6188"/>
    <lineage>
        <taxon>Eukaryota</taxon>
        <taxon>Metazoa</taxon>
        <taxon>Spiralia</taxon>
        <taxon>Lophotrochozoa</taxon>
        <taxon>Platyhelminthes</taxon>
        <taxon>Trematoda</taxon>
        <taxon>Digenea</taxon>
        <taxon>Strigeidida</taxon>
        <taxon>Schistosomatoidea</taxon>
        <taxon>Schistosomatidae</taxon>
        <taxon>Schistosoma</taxon>
    </lineage>
</organism>
<dbReference type="PANTHER" id="PTHR33327">
    <property type="entry name" value="ENDONUCLEASE"/>
    <property type="match status" value="1"/>
</dbReference>
<protein>
    <recommendedName>
        <fullName evidence="1">DUF7041 domain-containing protein</fullName>
    </recommendedName>
</protein>
<dbReference type="Pfam" id="PF23055">
    <property type="entry name" value="DUF7041"/>
    <property type="match status" value="1"/>
</dbReference>
<evidence type="ECO:0000313" key="3">
    <source>
        <dbReference type="WBParaSite" id="SRDH1_54240.1"/>
    </source>
</evidence>
<evidence type="ECO:0000259" key="1">
    <source>
        <dbReference type="Pfam" id="PF23055"/>
    </source>
</evidence>
<accession>A0AA85FKF5</accession>